<evidence type="ECO:0000313" key="1">
    <source>
        <dbReference type="EMBL" id="KAH9680414.1"/>
    </source>
</evidence>
<comment type="caution">
    <text evidence="1">The sequence shown here is derived from an EMBL/GenBank/DDBJ whole genome shotgun (WGS) entry which is preliminary data.</text>
</comment>
<dbReference type="Proteomes" id="UP000829398">
    <property type="component" value="Chromosome 9"/>
</dbReference>
<accession>A0ACB8I073</accession>
<protein>
    <submittedName>
        <fullName evidence="1">Adenosylhomocysteinase</fullName>
    </submittedName>
</protein>
<reference evidence="2" key="1">
    <citation type="journal article" date="2023" name="Hortic. Res.">
        <title>A chromosome-level phased genome enabling allele-level studies in sweet orange: a case study on citrus Huanglongbing tolerance.</title>
        <authorList>
            <person name="Wu B."/>
            <person name="Yu Q."/>
            <person name="Deng Z."/>
            <person name="Duan Y."/>
            <person name="Luo F."/>
            <person name="Gmitter F. Jr."/>
        </authorList>
    </citation>
    <scope>NUCLEOTIDE SEQUENCE [LARGE SCALE GENOMIC DNA]</scope>
    <source>
        <strain evidence="2">cv. Valencia</strain>
    </source>
</reference>
<sequence>MALSVEKSASGREFKVKDLSQADFGRLEIELAEVEMPGLMACRAEFGPSQPFKGAKITGSLHMTIQTAVLIETLTALGAEVRWCSCNIFSTQDHAAAAIARDSASVFAWKGETLQEYWWCTEKALDWGPGGGPDLIVDDGGDATLLIHEGVKAEEIYEKTGKLPDPASTDNAEFQIVLTIIRDGLKADPKKYHKMKERLVGVSEETTTGVKRLYQMQENGTLLFPAINVNDSVTKSKFDNLYGCRHSLPDGLMRATDVMIAGKVAVVCGYGDVGKGCAAALKQAGARVIVTEIDPICALQALMEGLQVLTLEDVVSDADIFVTTTGNKDIIMVDHMKKMKNNAIVCNIGHFDNEIDMLGLETYPGVKRITIKPQTDRWVFPETNSGIIVLAEGRLMNLGCATGHPSFVMSCSFTNQVIAQLELWKEKSTGKYEKKVYVLPKHLDEKVAALHLGKLGAKLTRLTKEQADYISVSADGPYKPLHYRRSLSEPCNGTADCLFLLLGVGLVGGVPAAPLEVAPFHLLDPLGAMRVDLVGVCYEATGAGFTAVEPSAVISAMMSSRLFFSVAVQVTLMPAASSSASISSESSLDSFELITISLPLLEGLGLQAPHLIHFHYLQ</sequence>
<keyword evidence="2" id="KW-1185">Reference proteome</keyword>
<proteinExistence type="predicted"/>
<evidence type="ECO:0000313" key="2">
    <source>
        <dbReference type="Proteomes" id="UP000829398"/>
    </source>
</evidence>
<dbReference type="EMBL" id="CM039178">
    <property type="protein sequence ID" value="KAH9680414.1"/>
    <property type="molecule type" value="Genomic_DNA"/>
</dbReference>
<gene>
    <name evidence="1" type="ORF">KPL71_026543</name>
</gene>
<name>A0ACB8I073_CITSI</name>
<organism evidence="1 2">
    <name type="scientific">Citrus sinensis</name>
    <name type="common">Sweet orange</name>
    <name type="synonym">Citrus aurantium var. sinensis</name>
    <dbReference type="NCBI Taxonomy" id="2711"/>
    <lineage>
        <taxon>Eukaryota</taxon>
        <taxon>Viridiplantae</taxon>
        <taxon>Streptophyta</taxon>
        <taxon>Embryophyta</taxon>
        <taxon>Tracheophyta</taxon>
        <taxon>Spermatophyta</taxon>
        <taxon>Magnoliopsida</taxon>
        <taxon>eudicotyledons</taxon>
        <taxon>Gunneridae</taxon>
        <taxon>Pentapetalae</taxon>
        <taxon>rosids</taxon>
        <taxon>malvids</taxon>
        <taxon>Sapindales</taxon>
        <taxon>Rutaceae</taxon>
        <taxon>Aurantioideae</taxon>
        <taxon>Citrus</taxon>
    </lineage>
</organism>